<proteinExistence type="predicted"/>
<reference evidence="2 3" key="1">
    <citation type="journal article" date="2017" name="ISME J.">
        <title>Unveiling bifidobacterial biogeography across the mammalian branch of the tree of life.</title>
        <authorList>
            <person name="Milani C."/>
            <person name="Mangifesta M."/>
            <person name="Mancabelli L."/>
            <person name="Lugli G.A."/>
            <person name="James K."/>
            <person name="Duranti S."/>
            <person name="Turroni F."/>
            <person name="Ferrario C."/>
            <person name="Ossiprandi M.C."/>
            <person name="van Sinderen D."/>
            <person name="Ventura M."/>
        </authorList>
    </citation>
    <scope>NUCLEOTIDE SEQUENCE [LARGE SCALE GENOMIC DNA]</scope>
    <source>
        <strain evidence="2 3">70</strain>
    </source>
</reference>
<dbReference type="Proteomes" id="UP000217986">
    <property type="component" value="Unassembled WGS sequence"/>
</dbReference>
<evidence type="ECO:0000259" key="1">
    <source>
        <dbReference type="Pfam" id="PF13274"/>
    </source>
</evidence>
<keyword evidence="3" id="KW-1185">Reference proteome</keyword>
<protein>
    <submittedName>
        <fullName evidence="2">XRE family transcriptional regulator</fullName>
    </submittedName>
</protein>
<gene>
    <name evidence="2" type="ORF">B1400_0735</name>
</gene>
<organism evidence="2 3">
    <name type="scientific">Bifidobacterium italicum</name>
    <dbReference type="NCBI Taxonomy" id="1960968"/>
    <lineage>
        <taxon>Bacteria</taxon>
        <taxon>Bacillati</taxon>
        <taxon>Actinomycetota</taxon>
        <taxon>Actinomycetes</taxon>
        <taxon>Bifidobacteriales</taxon>
        <taxon>Bifidobacteriaceae</taxon>
        <taxon>Bifidobacterium</taxon>
    </lineage>
</organism>
<sequence length="155" mass="17424">MADVFDVAAYILQQQGRMTTMKLQKLCYYAQAWHLAWTGHSLFPERVEAWMNGPIMPDLYHEHRGMISISQPPAGIGDASNITADERESIDAVLDAYGDLKPYELINQTRSETPWLDARGGVAESELCVNRITNKAMRDFYGLLATAEGMKRARA</sequence>
<dbReference type="RefSeq" id="WP_095613118.1">
    <property type="nucleotide sequence ID" value="NZ_MVOG01000010.1"/>
</dbReference>
<dbReference type="AlphaFoldDB" id="A0A2A2EKW8"/>
<dbReference type="OrthoDB" id="9799173at2"/>
<dbReference type="Pfam" id="PF13274">
    <property type="entry name" value="SocA_Panacea"/>
    <property type="match status" value="1"/>
</dbReference>
<evidence type="ECO:0000313" key="3">
    <source>
        <dbReference type="Proteomes" id="UP000217986"/>
    </source>
</evidence>
<evidence type="ECO:0000313" key="2">
    <source>
        <dbReference type="EMBL" id="PAU69536.1"/>
    </source>
</evidence>
<dbReference type="EMBL" id="MVOG01000010">
    <property type="protein sequence ID" value="PAU69536.1"/>
    <property type="molecule type" value="Genomic_DNA"/>
</dbReference>
<dbReference type="InterPro" id="IPR025272">
    <property type="entry name" value="SocA_Panacea"/>
</dbReference>
<comment type="caution">
    <text evidence="2">The sequence shown here is derived from an EMBL/GenBank/DDBJ whole genome shotgun (WGS) entry which is preliminary data.</text>
</comment>
<feature type="domain" description="Antitoxin SocA-like Panacea" evidence="1">
    <location>
        <begin position="23"/>
        <end position="115"/>
    </location>
</feature>
<name>A0A2A2EKW8_9BIFI</name>
<accession>A0A2A2EKW8</accession>